<comment type="caution">
    <text evidence="5">The sequence shown here is derived from an EMBL/GenBank/DDBJ whole genome shotgun (WGS) entry which is preliminary data.</text>
</comment>
<evidence type="ECO:0000256" key="2">
    <source>
        <dbReference type="ARBA" id="ARBA00023157"/>
    </source>
</evidence>
<dbReference type="Gene3D" id="2.10.25.10">
    <property type="entry name" value="Laminin"/>
    <property type="match status" value="2"/>
</dbReference>
<evidence type="ECO:0000313" key="6">
    <source>
        <dbReference type="Proteomes" id="UP001057375"/>
    </source>
</evidence>
<dbReference type="InterPro" id="IPR050969">
    <property type="entry name" value="Dev_Signal_Modulators"/>
</dbReference>
<dbReference type="Pfam" id="PF25024">
    <property type="entry name" value="EGF_TEN"/>
    <property type="match status" value="1"/>
</dbReference>
<feature type="domain" description="EGF-like" evidence="4">
    <location>
        <begin position="476"/>
        <end position="518"/>
    </location>
</feature>
<evidence type="ECO:0000256" key="3">
    <source>
        <dbReference type="PROSITE-ProRule" id="PRU00076"/>
    </source>
</evidence>
<evidence type="ECO:0000256" key="1">
    <source>
        <dbReference type="ARBA" id="ARBA00022729"/>
    </source>
</evidence>
<name>A0ABQ5KT91_9EUKA</name>
<dbReference type="InterPro" id="IPR000742">
    <property type="entry name" value="EGF"/>
</dbReference>
<feature type="non-terminal residue" evidence="5">
    <location>
        <position position="1482"/>
    </location>
</feature>
<dbReference type="PANTHER" id="PTHR14949">
    <property type="entry name" value="EGF-LIKE-DOMAIN, MULTIPLE 7, 8"/>
    <property type="match status" value="1"/>
</dbReference>
<dbReference type="PROSITE" id="PS00022">
    <property type="entry name" value="EGF_1"/>
    <property type="match status" value="3"/>
</dbReference>
<reference evidence="5" key="1">
    <citation type="submission" date="2022-03" db="EMBL/GenBank/DDBJ databases">
        <title>Draft genome sequence of Aduncisulcus paluster, a free-living microaerophilic Fornicata.</title>
        <authorList>
            <person name="Yuyama I."/>
            <person name="Kume K."/>
            <person name="Tamura T."/>
            <person name="Inagaki Y."/>
            <person name="Hashimoto T."/>
        </authorList>
    </citation>
    <scope>NUCLEOTIDE SEQUENCE</scope>
    <source>
        <strain evidence="5">NY0171</strain>
    </source>
</reference>
<gene>
    <name evidence="5" type="ORF">ADUPG1_007949</name>
</gene>
<organism evidence="5 6">
    <name type="scientific">Aduncisulcus paluster</name>
    <dbReference type="NCBI Taxonomy" id="2918883"/>
    <lineage>
        <taxon>Eukaryota</taxon>
        <taxon>Metamonada</taxon>
        <taxon>Carpediemonas-like organisms</taxon>
        <taxon>Aduncisulcus</taxon>
    </lineage>
</organism>
<dbReference type="PANTHER" id="PTHR14949:SF54">
    <property type="entry name" value="VWFD DOMAIN-CONTAINING PROTEIN"/>
    <property type="match status" value="1"/>
</dbReference>
<keyword evidence="1" id="KW-0732">Signal</keyword>
<dbReference type="EMBL" id="BQXS01010840">
    <property type="protein sequence ID" value="GKT34629.1"/>
    <property type="molecule type" value="Genomic_DNA"/>
</dbReference>
<dbReference type="Proteomes" id="UP001057375">
    <property type="component" value="Unassembled WGS sequence"/>
</dbReference>
<sequence length="1482" mass="160119">YAFNDDAAICGCDDDTQLDIVVSPYISRSLFNHSYGDIGDVSPIFGFSDDACSIHVGTGASVSLNGMGCLSSVFLSSSSSLAIQGTRFIVGMSPVGHNNLLSSSELEFLTTLPGMDVRWVDSIGSGSDQTLVQKRACIVSMPSSYSTELVASSFGCAEGFSDVIIDNSIPSRGGDVSNIMSFLTEFSSSTCGNSTMSNSDLLENCTIDVPAFPVYDNSIQSIQVQQGVIYFLDEDEETVASLVVVNSEASSYYYVYLDDAIDEDDSNYSSASFSEKSEHCNCCNQRVLIQSDVETLSFHVFVQISLYRDGVITIDYSLDEADDISGKINAVLSADGHDDVHFDMVNGDSLIEYSGLEGCESWLTYNDSEPQVQFSSSIIPITGGTTSFSIGAPQCDTPCAFGQCVSATDQSDDNSTNQCECSILFTGSQCSSCKAGWGMDSSGELSSTQISFLNGNSVVGIDETSVAIPEDDGVCSAPTCSLLNECNSSISYGTCSGNTITGEQECLCVSGYAGEDCGTITPAIGCSSCLNGGICFAGECFCPEGYYGDDCSYIECPDGCSEGLGGGECDTSTGQCECNLLWSGDDCSEFTSEGECMNGTAIDSGCVCQSGWSGDYCQCKNNCSLHGLCMQFGCDCDDGFEGDACEIVRIPTVENVSVDLVLSRIVIVMSSEFAVKGVTSNEFDGSVIIDEQFIGYCNGGEETGETRIFDSATRISIDSDNLTLYIYPGRLSWIRQDHWFTFKTDVFVDIETRSVSSDVADLTVVLDSSMFPYVDFIDIPLLSWIRQDHWFTFKTDVFVDIETRSVSSDVADLTVVLDSSMFPYVDFIDIPLFLPNTMFIRTVETAEGTVYRSPSIEITEEMMHSFGWGRLVKEWEVILSSEVAVAGLDVVEFIESIESLTSHAISSDPTTCGAPYVANTTFVGDLIADTLVEYGVSSFEIVSKYKSLFELSSSWTERSFPISVTIDSGSILISSHTSIPEFPQDSSLSFTPSVQIFTGDGKGEESVLTSVVWECLNAKEAYSFSSGSLTLFAEANTLLAGDYACVLNLRAGSIQNGANFEFSVVKPVLSVSVPYIAMAAFASYRVSVSCDTDYPVGWLVNRHIDGSAAFSIAPSISSYDYTDDYYALSFYIPSETTDNAVFDCVAVAYDPDSPTDGIVYDSMTLAIIGTSNPVYPSVVDASFPCFVYLTGNTKLLVGENAIISAILADTYAHPEDFDFEWIPQYDVSEVEFSARITMPIFESVATLTIHRSYFMTIYDSIGLSSFEFVLVVYYMSDSVAVVELPFTITLESKFVTSNTEPTLNFSSLIVDTGEYGTKDNPAQCGLLDASLTDGSDRECVNIRSICNEYLCKVVCDDDGFDGSSFSMDISSGVSLDRHDSIPSHVENFFVASRIMGIFGSRSLTLAETEMIMDPYIFIPCDSGTSFAQSYFDFDSSPYLRFQLVDFTGDGAISTAVSSFDNAYFTAPVSAPFPLRSSAIDSI</sequence>
<dbReference type="SMART" id="SM00181">
    <property type="entry name" value="EGF"/>
    <property type="match status" value="4"/>
</dbReference>
<keyword evidence="3" id="KW-0245">EGF-like domain</keyword>
<keyword evidence="2 3" id="KW-1015">Disulfide bond</keyword>
<dbReference type="CDD" id="cd00054">
    <property type="entry name" value="EGF_CA"/>
    <property type="match status" value="1"/>
</dbReference>
<dbReference type="PROSITE" id="PS01186">
    <property type="entry name" value="EGF_2"/>
    <property type="match status" value="1"/>
</dbReference>
<feature type="non-terminal residue" evidence="5">
    <location>
        <position position="1"/>
    </location>
</feature>
<feature type="disulfide bond" evidence="3">
    <location>
        <begin position="508"/>
        <end position="517"/>
    </location>
</feature>
<accession>A0ABQ5KT91</accession>
<comment type="caution">
    <text evidence="3">Lacks conserved residue(s) required for the propagation of feature annotation.</text>
</comment>
<evidence type="ECO:0000259" key="4">
    <source>
        <dbReference type="PROSITE" id="PS50026"/>
    </source>
</evidence>
<protein>
    <recommendedName>
        <fullName evidence="4">EGF-like domain-containing protein</fullName>
    </recommendedName>
</protein>
<keyword evidence="6" id="KW-1185">Reference proteome</keyword>
<proteinExistence type="predicted"/>
<evidence type="ECO:0000313" key="5">
    <source>
        <dbReference type="EMBL" id="GKT34629.1"/>
    </source>
</evidence>
<dbReference type="PROSITE" id="PS50026">
    <property type="entry name" value="EGF_3"/>
    <property type="match status" value="1"/>
</dbReference>